<feature type="transmembrane region" description="Helical" evidence="1">
    <location>
        <begin position="934"/>
        <end position="959"/>
    </location>
</feature>
<dbReference type="PRINTS" id="PR00702">
    <property type="entry name" value="ACRIFLAVINRP"/>
</dbReference>
<proteinExistence type="predicted"/>
<evidence type="ECO:0000313" key="2">
    <source>
        <dbReference type="EMBL" id="NNU16289.1"/>
    </source>
</evidence>
<dbReference type="EMBL" id="JABFCX010000002">
    <property type="protein sequence ID" value="NNU16289.1"/>
    <property type="molecule type" value="Genomic_DNA"/>
</dbReference>
<evidence type="ECO:0000256" key="1">
    <source>
        <dbReference type="SAM" id="Phobius"/>
    </source>
</evidence>
<dbReference type="RefSeq" id="WP_173198380.1">
    <property type="nucleotide sequence ID" value="NZ_JABFCX010000002.1"/>
</dbReference>
<feature type="transmembrane region" description="Helical" evidence="1">
    <location>
        <begin position="908"/>
        <end position="928"/>
    </location>
</feature>
<feature type="transmembrane region" description="Helical" evidence="1">
    <location>
        <begin position="1011"/>
        <end position="1036"/>
    </location>
</feature>
<dbReference type="Gene3D" id="3.30.2090.10">
    <property type="entry name" value="Multidrug efflux transporter AcrB TolC docking domain, DN and DC subdomains"/>
    <property type="match status" value="2"/>
</dbReference>
<dbReference type="InterPro" id="IPR027463">
    <property type="entry name" value="AcrB_DN_DC_subdom"/>
</dbReference>
<evidence type="ECO:0000313" key="3">
    <source>
        <dbReference type="Proteomes" id="UP000536835"/>
    </source>
</evidence>
<comment type="caution">
    <text evidence="2">The sequence shown here is derived from an EMBL/GenBank/DDBJ whole genome shotgun (WGS) entry which is preliminary data.</text>
</comment>
<gene>
    <name evidence="2" type="ORF">HK107_08140</name>
</gene>
<dbReference type="InterPro" id="IPR001036">
    <property type="entry name" value="Acrflvin-R"/>
</dbReference>
<feature type="transmembrane region" description="Helical" evidence="1">
    <location>
        <begin position="980"/>
        <end position="999"/>
    </location>
</feature>
<keyword evidence="1" id="KW-0472">Membrane</keyword>
<keyword evidence="1" id="KW-0812">Transmembrane</keyword>
<dbReference type="PANTHER" id="PTHR32063:SF33">
    <property type="entry name" value="RND SUPERFAMILY EFFLUX PUMP PERMEASE COMPONENT"/>
    <property type="match status" value="1"/>
</dbReference>
<dbReference type="Gene3D" id="3.30.70.1430">
    <property type="entry name" value="Multidrug efflux transporter AcrB pore domain"/>
    <property type="match status" value="2"/>
</dbReference>
<feature type="transmembrane region" description="Helical" evidence="1">
    <location>
        <begin position="882"/>
        <end position="901"/>
    </location>
</feature>
<dbReference type="SUPFAM" id="SSF82866">
    <property type="entry name" value="Multidrug efflux transporter AcrB transmembrane domain"/>
    <property type="match status" value="2"/>
</dbReference>
<feature type="transmembrane region" description="Helical" evidence="1">
    <location>
        <begin position="428"/>
        <end position="448"/>
    </location>
</feature>
<keyword evidence="1" id="KW-1133">Transmembrane helix</keyword>
<accession>A0A7Y3RLH4</accession>
<feature type="transmembrane region" description="Helical" evidence="1">
    <location>
        <begin position="460"/>
        <end position="479"/>
    </location>
</feature>
<feature type="transmembrane region" description="Helical" evidence="1">
    <location>
        <begin position="330"/>
        <end position="349"/>
    </location>
</feature>
<feature type="transmembrane region" description="Helical" evidence="1">
    <location>
        <begin position="386"/>
        <end position="407"/>
    </location>
</feature>
<dbReference type="PANTHER" id="PTHR32063">
    <property type="match status" value="1"/>
</dbReference>
<keyword evidence="3" id="KW-1185">Reference proteome</keyword>
<dbReference type="SUPFAM" id="SSF82693">
    <property type="entry name" value="Multidrug efflux transporter AcrB pore domain, PN1, PN2, PC1 and PC2 subdomains"/>
    <property type="match status" value="2"/>
</dbReference>
<dbReference type="GO" id="GO:0005886">
    <property type="term" value="C:plasma membrane"/>
    <property type="evidence" value="ECO:0007669"/>
    <property type="project" value="TreeGrafter"/>
</dbReference>
<feature type="transmembrane region" description="Helical" evidence="1">
    <location>
        <begin position="356"/>
        <end position="380"/>
    </location>
</feature>
<dbReference type="Gene3D" id="3.30.70.1320">
    <property type="entry name" value="Multidrug efflux transporter AcrB pore domain like"/>
    <property type="match status" value="1"/>
</dbReference>
<dbReference type="AlphaFoldDB" id="A0A7Y3RLH4"/>
<organism evidence="2 3">
    <name type="scientific">Parvularcula mediterranea</name>
    <dbReference type="NCBI Taxonomy" id="2732508"/>
    <lineage>
        <taxon>Bacteria</taxon>
        <taxon>Pseudomonadati</taxon>
        <taxon>Pseudomonadota</taxon>
        <taxon>Alphaproteobacteria</taxon>
        <taxon>Parvularculales</taxon>
        <taxon>Parvularculaceae</taxon>
        <taxon>Parvularcula</taxon>
    </lineage>
</organism>
<dbReference type="Gene3D" id="3.30.70.1440">
    <property type="entry name" value="Multidrug efflux transporter AcrB pore domain"/>
    <property type="match status" value="1"/>
</dbReference>
<feature type="transmembrane region" description="Helical" evidence="1">
    <location>
        <begin position="534"/>
        <end position="558"/>
    </location>
</feature>
<dbReference type="Proteomes" id="UP000536835">
    <property type="component" value="Unassembled WGS sequence"/>
</dbReference>
<sequence>MNKLIRWFIDSRVAANLLAIFLVAAGLVSARSLTVRLFPDVDPYTVNITVPYPGASPEEVEEGIVEPIEEQVQGLDGVRKINGLAAENVANIVVQLDFGADTAEIANDVRNAVNQITVFPEAAEEPQISELESNETIAQLTVSGSRDPAELKKLADDLRSQIISSPAISRVEIAGIQEYLIDITIPSARLEALGLSLDQIASTIRARSLELSGGEIEDERSRFLVRTLGEAEIGEEFEKITILTSEEQAPVLLGEIADVRDGLSENPYFMRLNGQPAVALNIIRVGDEKVFEMMDAVTKAVDEAQSYMPPGVEAQILWEQASNLRDRVDLLVKNGLIGFILIFVILLLFLDVRVAFWVGVGVAISFMGVFIPMAAAGIAINQLSLFGFILAIGIVVDDAIVVGENIYATVEDGEEDPKQAAKRGTIRVAPPVFFSVSTTVAAFLPLMFVPSTVGQFIGDIAFVVSAVLVLSLIESFYILPKHLSHLHDRPPGKLSIRRYADPLRNWVARKLDHFSANRLKPAIQFAVYKPLATAFFSLGALIATFGLFSGGVITTIFFPEIEGNFVTGELKLAEAASETQTIGSVEQILDAAQVAAQEISERTGTPVEDIIENVFWSLGQKTSNTDVGNVTTSGGAAANYAFIEVRLQDAAVRKFTAPEFERRWRDATGRIPGAQTLTFSYDLVAGGLPVQVQVASDDDAKAREVVGKLRKKLEAIPGVFDATDDRSRTTGEVQISLLPEAASYGVDLQTVARSVRAAFFGAEAVRIQRDREEIEVRVRLPEDERRTIEDVKKQRIILGDVSVPISAVADISIGQAPASITRINGERVFVISSDVDDAVTTGGAVTQAILGPAWAEIAADYPGVSVSPAGEQEEQARALPALLRNFVLAMFCIYALLALAFRSYTQPFIVLSVIPFGLIGAFWGHALLGLQISLLSIFGIIGLSGVIINDALLMVDFINEKLEKGIEVGKAITDAAIERFRPIILTSLTTFLGVTPIVLEQSVQAAFLKPTAVSLGFGILFGTVVLMFVVPAMAMLHFRAKRRTKQAGEFIRRKVKSMGDKDLAKAG</sequence>
<dbReference type="GO" id="GO:0042910">
    <property type="term" value="F:xenobiotic transmembrane transporter activity"/>
    <property type="evidence" value="ECO:0007669"/>
    <property type="project" value="TreeGrafter"/>
</dbReference>
<protein>
    <submittedName>
        <fullName evidence="2">Efflux RND transporter permease subunit</fullName>
    </submittedName>
</protein>
<name>A0A7Y3RLH4_9PROT</name>
<dbReference type="Pfam" id="PF00873">
    <property type="entry name" value="ACR_tran"/>
    <property type="match status" value="1"/>
</dbReference>
<dbReference type="Gene3D" id="1.20.1640.10">
    <property type="entry name" value="Multidrug efflux transporter AcrB transmembrane domain"/>
    <property type="match status" value="2"/>
</dbReference>
<dbReference type="SUPFAM" id="SSF82714">
    <property type="entry name" value="Multidrug efflux transporter AcrB TolC docking domain, DN and DC subdomains"/>
    <property type="match status" value="2"/>
</dbReference>
<reference evidence="2 3" key="1">
    <citation type="submission" date="2020-05" db="EMBL/GenBank/DDBJ databases">
        <title>Parvularcula mediterraneae sp. nov., isolated from polypropylene straw from shallow seawater of the seashore of Laganas in Zakynthos island, Greece.</title>
        <authorList>
            <person name="Szabo I."/>
            <person name="Al-Omari J."/>
            <person name="Rado J."/>
            <person name="Szerdahelyi G.S."/>
        </authorList>
    </citation>
    <scope>NUCLEOTIDE SEQUENCE [LARGE SCALE GENOMIC DNA]</scope>
    <source>
        <strain evidence="2 3">ZS-1/3</strain>
    </source>
</reference>